<proteinExistence type="predicted"/>
<organism evidence="1 2">
    <name type="scientific">Algoriphagus marincola HL-49</name>
    <dbReference type="NCBI Taxonomy" id="1305737"/>
    <lineage>
        <taxon>Bacteria</taxon>
        <taxon>Pseudomonadati</taxon>
        <taxon>Bacteroidota</taxon>
        <taxon>Cytophagia</taxon>
        <taxon>Cytophagales</taxon>
        <taxon>Cyclobacteriaceae</taxon>
        <taxon>Algoriphagus</taxon>
    </lineage>
</organism>
<dbReference type="PATRIC" id="fig|1305737.6.peg.1070"/>
<name>A0A0P8C9S2_9BACT</name>
<comment type="caution">
    <text evidence="1">The sequence shown here is derived from an EMBL/GenBank/DDBJ whole genome shotgun (WGS) entry which is preliminary data.</text>
</comment>
<accession>A0A0P8C9S2</accession>
<evidence type="ECO:0000313" key="2">
    <source>
        <dbReference type="Proteomes" id="UP000050421"/>
    </source>
</evidence>
<dbReference type="EMBL" id="LJXT01000007">
    <property type="protein sequence ID" value="KPQ19611.1"/>
    <property type="molecule type" value="Genomic_DNA"/>
</dbReference>
<reference evidence="1 2" key="1">
    <citation type="submission" date="2015-09" db="EMBL/GenBank/DDBJ databases">
        <title>Identification and resolution of microdiversity through metagenomic sequencing of parallel consortia.</title>
        <authorList>
            <person name="Nelson W.C."/>
            <person name="Romine M.F."/>
            <person name="Lindemann S.R."/>
        </authorList>
    </citation>
    <scope>NUCLEOTIDE SEQUENCE [LARGE SCALE GENOMIC DNA]</scope>
    <source>
        <strain evidence="1">HL-49</strain>
    </source>
</reference>
<sequence length="1004" mass="113928">MNHSKPLHLTISLNDADGNPVPIETIEINGKIFSAEFSDKKETQEEKVIEDAVVVPIVTDVVEGQKRTPREKDKIGIQEIKPVDSSDEFDTLEKFGGNAFHRMFWGTLKYEAQDNNRCKVTYQGEEGVFSSEYIGMWLEPSRVHRSSFEYPERGRNYFPGALTVVYSRVLEVLDDKNLLVDFPYNGGGLESPKVMEKQDGIFFFDNRFAIESWASSINRKSTLKARAGQVYGVLGMPKIVVPPDSTWNFETLGEGPSAAIHLMWSDAFNGDKYGRGLEQPGSFSETFGENGALFHLPDMGKVDINFEWQFLPSNYSQRVVQFGSPNGLIFSDSSAFSYQYGLKRFKNTDQFRIRKAMEDALGFVRPGTSFSMPNQGYCNGGGIHDERDVKEFCTYRFEGDWFSKDLNNMKARQSGGLRIEWEGVSPDQRGRFIELESLKPFRFEGIRLRMLDHQTIELDDPNFSWYHLACQEWTGGTSTSSETVHLIVDGFRVGLNSNGDHWLVHGDEDLSGVSFSARQVKTFDKIPTKGDIISQDLDDFSKNGIIGKKSPNILEIWGWSVQKGDVFTFAGQKFEIIKTNRKWKTWAQFAEQYSSPPSRLKRGDRRVTYTEIELDKTIDDPVSSIEMKVEKSALGHLLDGRVIEGCQAVWNFGNDSPGHLMYTDYNVNMVMKNVEIHGMIRSTSRPLWTEISEELSGTIKSFSVGSLGSDSWKKGMSVVLFDPHSGIKEELVLSKSYSGKVERIYVEPKELSGTFSKGSILTCMYSLCSEARFENVFFVNEDLSPCYSERIDYRPQGLRLRQLLTDNDSFRVRIKGGRISWYSNLDNLFEPEVELSDHPHLVNPKSVVPVILNPIFFDGKGAKFGYQQKGEKMAELYFPNRVVVRDQFEVDLSNSEIQADLWIEGNGKIILDGFKSLNFEENNKQMAYGFNLTIQERFSKIQKLKLIGKEGSSAINVASKIPVGALEIDLKDWKLQPGVFNAGGFQTQQDKNDPDYKKYIKIES</sequence>
<dbReference type="STRING" id="1305737.GCA_000526355_00265"/>
<gene>
    <name evidence="1" type="ORF">HLUCCX10_02065</name>
</gene>
<dbReference type="OrthoDB" id="811930at2"/>
<protein>
    <submittedName>
        <fullName evidence="1">Uncharacterized protein</fullName>
    </submittedName>
</protein>
<dbReference type="AlphaFoldDB" id="A0A0P8C9S2"/>
<dbReference type="Proteomes" id="UP000050421">
    <property type="component" value="Unassembled WGS sequence"/>
</dbReference>
<evidence type="ECO:0000313" key="1">
    <source>
        <dbReference type="EMBL" id="KPQ19611.1"/>
    </source>
</evidence>